<organism evidence="1 2">
    <name type="scientific">Trichonephila inaurata madagascariensis</name>
    <dbReference type="NCBI Taxonomy" id="2747483"/>
    <lineage>
        <taxon>Eukaryota</taxon>
        <taxon>Metazoa</taxon>
        <taxon>Ecdysozoa</taxon>
        <taxon>Arthropoda</taxon>
        <taxon>Chelicerata</taxon>
        <taxon>Arachnida</taxon>
        <taxon>Araneae</taxon>
        <taxon>Araneomorphae</taxon>
        <taxon>Entelegynae</taxon>
        <taxon>Araneoidea</taxon>
        <taxon>Nephilidae</taxon>
        <taxon>Trichonephila</taxon>
        <taxon>Trichonephila inaurata</taxon>
    </lineage>
</organism>
<gene>
    <name evidence="1" type="ORF">TNIN_245451</name>
</gene>
<name>A0A8X7C9V2_9ARAC</name>
<dbReference type="EMBL" id="BMAV01014671">
    <property type="protein sequence ID" value="GFY63274.1"/>
    <property type="molecule type" value="Genomic_DNA"/>
</dbReference>
<dbReference type="AlphaFoldDB" id="A0A8X7C9V2"/>
<comment type="caution">
    <text evidence="1">The sequence shown here is derived from an EMBL/GenBank/DDBJ whole genome shotgun (WGS) entry which is preliminary data.</text>
</comment>
<evidence type="ECO:0000313" key="1">
    <source>
        <dbReference type="EMBL" id="GFY63274.1"/>
    </source>
</evidence>
<proteinExistence type="predicted"/>
<protein>
    <submittedName>
        <fullName evidence="1">Uncharacterized protein</fullName>
    </submittedName>
</protein>
<sequence>MATTNAGIALKVWSLNENLLKILGNDPFNLRRYNRSSEAFRPERNRLMHFFIVNRERKILLHHANNLSSTKRRRNRRNLLPEGLINGRSSCRYLIPIMAKMKDKEIGSC</sequence>
<dbReference type="Proteomes" id="UP000886998">
    <property type="component" value="Unassembled WGS sequence"/>
</dbReference>
<accession>A0A8X7C9V2</accession>
<keyword evidence="2" id="KW-1185">Reference proteome</keyword>
<reference evidence="1" key="1">
    <citation type="submission" date="2020-08" db="EMBL/GenBank/DDBJ databases">
        <title>Multicomponent nature underlies the extraordinary mechanical properties of spider dragline silk.</title>
        <authorList>
            <person name="Kono N."/>
            <person name="Nakamura H."/>
            <person name="Mori M."/>
            <person name="Yoshida Y."/>
            <person name="Ohtoshi R."/>
            <person name="Malay A.D."/>
            <person name="Moran D.A.P."/>
            <person name="Tomita M."/>
            <person name="Numata K."/>
            <person name="Arakawa K."/>
        </authorList>
    </citation>
    <scope>NUCLEOTIDE SEQUENCE</scope>
</reference>
<evidence type="ECO:0000313" key="2">
    <source>
        <dbReference type="Proteomes" id="UP000886998"/>
    </source>
</evidence>